<dbReference type="InterPro" id="IPR011992">
    <property type="entry name" value="EF-hand-dom_pair"/>
</dbReference>
<accession>A0A0S4IRL8</accession>
<dbReference type="Proteomes" id="UP000051952">
    <property type="component" value="Unassembled WGS sequence"/>
</dbReference>
<dbReference type="PROSITE" id="PS00018">
    <property type="entry name" value="EF_HAND_1"/>
    <property type="match status" value="2"/>
</dbReference>
<feature type="transmembrane region" description="Helical" evidence="7">
    <location>
        <begin position="633"/>
        <end position="656"/>
    </location>
</feature>
<sequence length="1092" mass="119850">MRHRRWVMISVDLDGTANVVGSRIVEGGAESQCATAQELEAMNTMSHPDHYVEVSFTPPTSSSSGVANTGIVFPTCTIVTRDPRLTHYQQHRHRGSDHHEHHHDDHDHDDQEKNNQPASSLQKNSLALRLPEGVLELSVSAVDHLVKQHQTPAGAAKATTRTSFTFKTTALQLGEPHHELRRTATELGNTVVTIPTSQLAATALQEVGNPSETFNIVLVSSGYQGNEDKGYFDNYDTVEFLNFLRNATTTVATQPSPFDVYYSTFNIYSVWFSSDERGASKPSQGISVQNNLECSFGPTVTSNLACNNNKVLLAASYAPTDPQRTLIVVLVRDTWSGGSGGGGIAVYSTESDTLLSASNRLGIALHQIGHAWAGVSDEFSYGYDETMHVTMKNCYWQSYNTPWQAYTDNRVVRESQLGCSFNNYYGPTGGNCVMARTTYPSFCPVCKFFTLDALYSKGMKLVTPTYPHLDETMYVTVNTAANLYVNQYLPVMINGVDGTNRFRTTWTVIFAGNTFQVAFNTYTYQFNFSAPGTYVVNVTIEDRTTIILDQNRQAYETRGGNGPTATLQQYSFRVVNVANAASTGCSSKVATGFGTSYCAICDAGKTCTYSYLNTATPRLSATVYHADLEGLEVWMVAVGIVFVVVGIIIFVVAWRVMNAHQESNPVEILPLTDNIMIVRGVLIAVQILVLLIATFTIIYCVYQYGQLTVFGQSILLGVIACAVVVWLGSYLGVVAAYYKSRSLLFVNFILLLLLFGCVLLFSILLVYTLTNVNNSGVIDQLSSEWQSAVESRPYDVCQLENYMQCSGFNSSCAAFALTSPQGSTFCPSNCASNTNTNPCLSYIQDFVKSHFGSASAGGWVLTALLLAALILSVLLGCAIKNRRNNVHRERRVRHATGQNILLPEEIAMLRKEFNKIDKDGSGDISREEFSLFYNAVMGTDLSPRELEEYFDKLDADGNGNLSFEEFLKVYVPHREPRRKSMVKPKNVVEISSSSSSSDEDEKNAAAAAANKNRAAQYEQTSQSNGYDEEFAFEAPKKAASPPPQSGRSSNNGNLNISNQSSQQQAGRSPKPSNAGGRTPQAQPVDLRTSYQS</sequence>
<protein>
    <submittedName>
        <fullName evidence="9">Peptidase, putative</fullName>
    </submittedName>
</protein>
<dbReference type="PROSITE" id="PS50222">
    <property type="entry name" value="EF_HAND_2"/>
    <property type="match status" value="2"/>
</dbReference>
<keyword evidence="4 7" id="KW-1133">Transmembrane helix</keyword>
<feature type="compositionally biased region" description="Basic and acidic residues" evidence="6">
    <location>
        <begin position="97"/>
        <end position="113"/>
    </location>
</feature>
<evidence type="ECO:0000256" key="7">
    <source>
        <dbReference type="SAM" id="Phobius"/>
    </source>
</evidence>
<dbReference type="Pfam" id="PF09471">
    <property type="entry name" value="Peptidase_M64"/>
    <property type="match status" value="1"/>
</dbReference>
<evidence type="ECO:0000313" key="10">
    <source>
        <dbReference type="Proteomes" id="UP000051952"/>
    </source>
</evidence>
<dbReference type="InterPro" id="IPR024079">
    <property type="entry name" value="MetalloPept_cat_dom_sf"/>
</dbReference>
<dbReference type="Gene3D" id="3.40.390.10">
    <property type="entry name" value="Collagenase (Catalytic Domain)"/>
    <property type="match status" value="1"/>
</dbReference>
<feature type="transmembrane region" description="Helical" evidence="7">
    <location>
        <begin position="856"/>
        <end position="879"/>
    </location>
</feature>
<dbReference type="InterPro" id="IPR019026">
    <property type="entry name" value="Peptidase_M64_IgA"/>
</dbReference>
<dbReference type="Gene3D" id="1.10.238.10">
    <property type="entry name" value="EF-hand"/>
    <property type="match status" value="1"/>
</dbReference>
<feature type="compositionally biased region" description="Low complexity" evidence="6">
    <location>
        <begin position="1045"/>
        <end position="1064"/>
    </location>
</feature>
<evidence type="ECO:0000256" key="5">
    <source>
        <dbReference type="ARBA" id="ARBA00023136"/>
    </source>
</evidence>
<feature type="region of interest" description="Disordered" evidence="6">
    <location>
        <begin position="88"/>
        <end position="121"/>
    </location>
</feature>
<dbReference type="Pfam" id="PF13499">
    <property type="entry name" value="EF-hand_7"/>
    <property type="match status" value="1"/>
</dbReference>
<feature type="transmembrane region" description="Helical" evidence="7">
    <location>
        <begin position="714"/>
        <end position="738"/>
    </location>
</feature>
<dbReference type="OrthoDB" id="2961863at2759"/>
<dbReference type="EMBL" id="CYKH01000162">
    <property type="protein sequence ID" value="CUE74223.1"/>
    <property type="molecule type" value="Genomic_DNA"/>
</dbReference>
<proteinExistence type="predicted"/>
<dbReference type="GO" id="GO:0008237">
    <property type="term" value="F:metallopeptidase activity"/>
    <property type="evidence" value="ECO:0007669"/>
    <property type="project" value="InterPro"/>
</dbReference>
<organism evidence="9 10">
    <name type="scientific">Bodo saltans</name>
    <name type="common">Flagellated protozoan</name>
    <dbReference type="NCBI Taxonomy" id="75058"/>
    <lineage>
        <taxon>Eukaryota</taxon>
        <taxon>Discoba</taxon>
        <taxon>Euglenozoa</taxon>
        <taxon>Kinetoplastea</taxon>
        <taxon>Metakinetoplastina</taxon>
        <taxon>Eubodonida</taxon>
        <taxon>Bodonidae</taxon>
        <taxon>Bodo</taxon>
    </lineage>
</organism>
<evidence type="ECO:0000313" key="9">
    <source>
        <dbReference type="EMBL" id="CUE74223.1"/>
    </source>
</evidence>
<dbReference type="InterPro" id="IPR018247">
    <property type="entry name" value="EF_Hand_1_Ca_BS"/>
</dbReference>
<dbReference type="Pfam" id="PF00335">
    <property type="entry name" value="Tetraspanin"/>
    <property type="match status" value="1"/>
</dbReference>
<comment type="subcellular location">
    <subcellularLocation>
        <location evidence="1">Membrane</location>
        <topology evidence="1">Multi-pass membrane protein</topology>
    </subcellularLocation>
</comment>
<dbReference type="InterPro" id="IPR002048">
    <property type="entry name" value="EF_hand_dom"/>
</dbReference>
<keyword evidence="10" id="KW-1185">Reference proteome</keyword>
<keyword evidence="5 7" id="KW-0472">Membrane</keyword>
<reference evidence="10" key="1">
    <citation type="submission" date="2015-09" db="EMBL/GenBank/DDBJ databases">
        <authorList>
            <consortium name="Pathogen Informatics"/>
        </authorList>
    </citation>
    <scope>NUCLEOTIDE SEQUENCE [LARGE SCALE GENOMIC DNA]</scope>
    <source>
        <strain evidence="10">Lake Konstanz</strain>
    </source>
</reference>
<dbReference type="SUPFAM" id="SSF47473">
    <property type="entry name" value="EF-hand"/>
    <property type="match status" value="1"/>
</dbReference>
<feature type="compositionally biased region" description="Low complexity" evidence="6">
    <location>
        <begin position="1004"/>
        <end position="1015"/>
    </location>
</feature>
<feature type="domain" description="EF-hand" evidence="8">
    <location>
        <begin position="941"/>
        <end position="976"/>
    </location>
</feature>
<name>A0A0S4IRL8_BODSA</name>
<dbReference type="GO" id="GO:0005509">
    <property type="term" value="F:calcium ion binding"/>
    <property type="evidence" value="ECO:0007669"/>
    <property type="project" value="InterPro"/>
</dbReference>
<evidence type="ECO:0000256" key="6">
    <source>
        <dbReference type="SAM" id="MobiDB-lite"/>
    </source>
</evidence>
<feature type="transmembrane region" description="Helical" evidence="7">
    <location>
        <begin position="745"/>
        <end position="767"/>
    </location>
</feature>
<feature type="region of interest" description="Disordered" evidence="6">
    <location>
        <begin position="975"/>
        <end position="1092"/>
    </location>
</feature>
<evidence type="ECO:0000256" key="1">
    <source>
        <dbReference type="ARBA" id="ARBA00004141"/>
    </source>
</evidence>
<dbReference type="CDD" id="cd00051">
    <property type="entry name" value="EFh"/>
    <property type="match status" value="1"/>
</dbReference>
<keyword evidence="3" id="KW-0106">Calcium</keyword>
<dbReference type="InterPro" id="IPR018499">
    <property type="entry name" value="Tetraspanin/Peripherin"/>
</dbReference>
<dbReference type="GO" id="GO:0016020">
    <property type="term" value="C:membrane"/>
    <property type="evidence" value="ECO:0007669"/>
    <property type="project" value="UniProtKB-SubCell"/>
</dbReference>
<dbReference type="OMA" id="PHFITSR"/>
<dbReference type="AlphaFoldDB" id="A0A0S4IRL8"/>
<feature type="domain" description="EF-hand" evidence="8">
    <location>
        <begin position="904"/>
        <end position="939"/>
    </location>
</feature>
<evidence type="ECO:0000256" key="2">
    <source>
        <dbReference type="ARBA" id="ARBA00022692"/>
    </source>
</evidence>
<dbReference type="SMART" id="SM00054">
    <property type="entry name" value="EFh"/>
    <property type="match status" value="2"/>
</dbReference>
<evidence type="ECO:0000256" key="4">
    <source>
        <dbReference type="ARBA" id="ARBA00022989"/>
    </source>
</evidence>
<evidence type="ECO:0000256" key="3">
    <source>
        <dbReference type="ARBA" id="ARBA00022837"/>
    </source>
</evidence>
<feature type="transmembrane region" description="Helical" evidence="7">
    <location>
        <begin position="677"/>
        <end position="702"/>
    </location>
</feature>
<keyword evidence="2 7" id="KW-0812">Transmembrane</keyword>
<dbReference type="VEuPathDB" id="TriTrypDB:BSAL_55650"/>
<evidence type="ECO:0000259" key="8">
    <source>
        <dbReference type="PROSITE" id="PS50222"/>
    </source>
</evidence>
<gene>
    <name evidence="9" type="ORF">BSAL_55650</name>
</gene>